<protein>
    <recommendedName>
        <fullName evidence="4">DUF2190 domain-containing protein</fullName>
    </recommendedName>
</protein>
<name>A0ABU8JAW5_9GAMM</name>
<dbReference type="EMBL" id="JBBBNY010000003">
    <property type="protein sequence ID" value="MEI7036440.1"/>
    <property type="molecule type" value="Genomic_DNA"/>
</dbReference>
<feature type="transmembrane region" description="Helical" evidence="1">
    <location>
        <begin position="16"/>
        <end position="34"/>
    </location>
</feature>
<keyword evidence="1" id="KW-0472">Membrane</keyword>
<evidence type="ECO:0000256" key="1">
    <source>
        <dbReference type="SAM" id="Phobius"/>
    </source>
</evidence>
<keyword evidence="1" id="KW-1133">Transmembrane helix</keyword>
<evidence type="ECO:0000313" key="2">
    <source>
        <dbReference type="EMBL" id="MEI7036440.1"/>
    </source>
</evidence>
<accession>A0ABU8JAW5</accession>
<keyword evidence="1" id="KW-0812">Transmembrane</keyword>
<organism evidence="2 3">
    <name type="scientific">Fulvimonas yonginensis</name>
    <dbReference type="NCBI Taxonomy" id="1495200"/>
    <lineage>
        <taxon>Bacteria</taxon>
        <taxon>Pseudomonadati</taxon>
        <taxon>Pseudomonadota</taxon>
        <taxon>Gammaproteobacteria</taxon>
        <taxon>Lysobacterales</taxon>
        <taxon>Rhodanobacteraceae</taxon>
        <taxon>Fulvimonas</taxon>
    </lineage>
</organism>
<dbReference type="Proteomes" id="UP001381174">
    <property type="component" value="Unassembled WGS sequence"/>
</dbReference>
<sequence length="134" mass="13135">MLSADRNTPRRDGVNFAHPVAAAVLIFAGALVALDAAGNAVPAGTAGSGAAIGVAQAVADNSGGAAGDINVDVRVGTFRFDNSAAGDLIARTDIGATAYVVDDATVAKTDNAGAREAAGTIVDVDDVGVWVRVG</sequence>
<dbReference type="RefSeq" id="WP_336807056.1">
    <property type="nucleotide sequence ID" value="NZ_JBBBNY010000003.1"/>
</dbReference>
<comment type="caution">
    <text evidence="2">The sequence shown here is derived from an EMBL/GenBank/DDBJ whole genome shotgun (WGS) entry which is preliminary data.</text>
</comment>
<proteinExistence type="predicted"/>
<evidence type="ECO:0000313" key="3">
    <source>
        <dbReference type="Proteomes" id="UP001381174"/>
    </source>
</evidence>
<reference evidence="2 3" key="1">
    <citation type="journal article" date="2014" name="Int. J. Syst. Evol. Microbiol.">
        <title>Fulvimonas yonginensis sp. nov., isolated from greenhouse soil, and emended description of the genus Fulvimonas.</title>
        <authorList>
            <person name="Ahn J.H."/>
            <person name="Kim S.J."/>
            <person name="Weon H.Y."/>
            <person name="Hong S.B."/>
            <person name="Seok S.J."/>
            <person name="Kwon S.W."/>
        </authorList>
    </citation>
    <scope>NUCLEOTIDE SEQUENCE [LARGE SCALE GENOMIC DNA]</scope>
    <source>
        <strain evidence="2 3">KACC 16952</strain>
    </source>
</reference>
<evidence type="ECO:0008006" key="4">
    <source>
        <dbReference type="Google" id="ProtNLM"/>
    </source>
</evidence>
<keyword evidence="3" id="KW-1185">Reference proteome</keyword>
<gene>
    <name evidence="2" type="ORF">WAT24_06690</name>
</gene>